<dbReference type="EMBL" id="CAEZYW010000195">
    <property type="protein sequence ID" value="CAB4749591.1"/>
    <property type="molecule type" value="Genomic_DNA"/>
</dbReference>
<sequence>MIRVRSLLTITLVPERVSKPSLPVVMGIVRITAPSRSTCASWVAASTFVTMDGPILNEDSRPPLP</sequence>
<protein>
    <submittedName>
        <fullName evidence="1">Unannotated protein</fullName>
    </submittedName>
</protein>
<reference evidence="1" key="1">
    <citation type="submission" date="2020-05" db="EMBL/GenBank/DDBJ databases">
        <authorList>
            <person name="Chiriac C."/>
            <person name="Salcher M."/>
            <person name="Ghai R."/>
            <person name="Kavagutti S V."/>
        </authorList>
    </citation>
    <scope>NUCLEOTIDE SEQUENCE</scope>
</reference>
<organism evidence="1">
    <name type="scientific">freshwater metagenome</name>
    <dbReference type="NCBI Taxonomy" id="449393"/>
    <lineage>
        <taxon>unclassified sequences</taxon>
        <taxon>metagenomes</taxon>
        <taxon>ecological metagenomes</taxon>
    </lineage>
</organism>
<evidence type="ECO:0000313" key="1">
    <source>
        <dbReference type="EMBL" id="CAB4749591.1"/>
    </source>
</evidence>
<name>A0A6J6TQ55_9ZZZZ</name>
<accession>A0A6J6TQ55</accession>
<proteinExistence type="predicted"/>
<dbReference type="AlphaFoldDB" id="A0A6J6TQ55"/>
<gene>
    <name evidence="1" type="ORF">UFOPK2786_01216</name>
</gene>